<keyword evidence="2" id="KW-1185">Reference proteome</keyword>
<dbReference type="EMBL" id="BPLR01003624">
    <property type="protein sequence ID" value="GIX86871.1"/>
    <property type="molecule type" value="Genomic_DNA"/>
</dbReference>
<protein>
    <submittedName>
        <fullName evidence="1">Uncharacterized protein</fullName>
    </submittedName>
</protein>
<reference evidence="1 2" key="1">
    <citation type="submission" date="2021-06" db="EMBL/GenBank/DDBJ databases">
        <title>Caerostris extrusa draft genome.</title>
        <authorList>
            <person name="Kono N."/>
            <person name="Arakawa K."/>
        </authorList>
    </citation>
    <scope>NUCLEOTIDE SEQUENCE [LARGE SCALE GENOMIC DNA]</scope>
</reference>
<name>A0AAV4NSH4_CAEEX</name>
<evidence type="ECO:0000313" key="1">
    <source>
        <dbReference type="EMBL" id="GIX86871.1"/>
    </source>
</evidence>
<evidence type="ECO:0000313" key="2">
    <source>
        <dbReference type="Proteomes" id="UP001054945"/>
    </source>
</evidence>
<comment type="caution">
    <text evidence="1">The sequence shown here is derived from an EMBL/GenBank/DDBJ whole genome shotgun (WGS) entry which is preliminary data.</text>
</comment>
<dbReference type="AlphaFoldDB" id="A0AAV4NSH4"/>
<organism evidence="1 2">
    <name type="scientific">Caerostris extrusa</name>
    <name type="common">Bark spider</name>
    <name type="synonym">Caerostris bankana</name>
    <dbReference type="NCBI Taxonomy" id="172846"/>
    <lineage>
        <taxon>Eukaryota</taxon>
        <taxon>Metazoa</taxon>
        <taxon>Ecdysozoa</taxon>
        <taxon>Arthropoda</taxon>
        <taxon>Chelicerata</taxon>
        <taxon>Arachnida</taxon>
        <taxon>Araneae</taxon>
        <taxon>Araneomorphae</taxon>
        <taxon>Entelegynae</taxon>
        <taxon>Araneoidea</taxon>
        <taxon>Araneidae</taxon>
        <taxon>Caerostris</taxon>
    </lineage>
</organism>
<proteinExistence type="predicted"/>
<dbReference type="Proteomes" id="UP001054945">
    <property type="component" value="Unassembled WGS sequence"/>
</dbReference>
<gene>
    <name evidence="1" type="ORF">CEXT_10931</name>
</gene>
<accession>A0AAV4NSH4</accession>
<sequence length="109" mass="12411">MSDGCPFFVGKLASRLHTLCKDGGDKSKDSGCAWTTKRLSLKLVYPRDVSRWNNTMTNPFFSFENLISRYDYAGIFCNTTSYIMVHIGNIWLSSSDAWHFCRISHASDI</sequence>